<sequence length="299" mass="33164">MQTIRSFTTAVQEGSLSGAGRVLGLSPASISRHIASLEARLQTQLLKRSSRSLALTEAGEIYYSQVEQVLQQLEEANDSVTQLQSKPQGVLRVHSRMLVGELMILPNLPEFLASYPDITVDLMLSNNIASVMDQGTDVDIRIGRLEDSSLIARKLASSERVVCASPDYLAKHPPIREPADLRHHNCLTYRTNLGTPVWRFKDAADRVDEVQIKGTLRTDFGHALVQMARAGVGVALLPDWSIHRDLTDGALVRLFPDTQVSHIDFDNGVYAVFPASRQTSIKLRLFVDFMADVFKRELG</sequence>
<dbReference type="PANTHER" id="PTHR30537:SF5">
    <property type="entry name" value="HTH-TYPE TRANSCRIPTIONAL ACTIVATOR TTDR-RELATED"/>
    <property type="match status" value="1"/>
</dbReference>
<proteinExistence type="inferred from homology"/>
<dbReference type="Pfam" id="PF00126">
    <property type="entry name" value="HTH_1"/>
    <property type="match status" value="1"/>
</dbReference>
<dbReference type="InterPro" id="IPR005119">
    <property type="entry name" value="LysR_subst-bd"/>
</dbReference>
<dbReference type="CDD" id="cd08422">
    <property type="entry name" value="PBP2_CrgA_like"/>
    <property type="match status" value="1"/>
</dbReference>
<evidence type="ECO:0000313" key="7">
    <source>
        <dbReference type="Proteomes" id="UP001378188"/>
    </source>
</evidence>
<organism evidence="6 7">
    <name type="scientific">Microbaculum marinum</name>
    <dbReference type="NCBI Taxonomy" id="1764581"/>
    <lineage>
        <taxon>Bacteria</taxon>
        <taxon>Pseudomonadati</taxon>
        <taxon>Pseudomonadota</taxon>
        <taxon>Alphaproteobacteria</taxon>
        <taxon>Hyphomicrobiales</taxon>
        <taxon>Tepidamorphaceae</taxon>
        <taxon>Microbaculum</taxon>
    </lineage>
</organism>
<keyword evidence="3" id="KW-0238">DNA-binding</keyword>
<keyword evidence="4" id="KW-0804">Transcription</keyword>
<dbReference type="SUPFAM" id="SSF46785">
    <property type="entry name" value="Winged helix' DNA-binding domain"/>
    <property type="match status" value="1"/>
</dbReference>
<dbReference type="GO" id="GO:0043565">
    <property type="term" value="F:sequence-specific DNA binding"/>
    <property type="evidence" value="ECO:0007669"/>
    <property type="project" value="TreeGrafter"/>
</dbReference>
<dbReference type="InterPro" id="IPR000847">
    <property type="entry name" value="LysR_HTH_N"/>
</dbReference>
<dbReference type="FunFam" id="1.10.10.10:FF:000001">
    <property type="entry name" value="LysR family transcriptional regulator"/>
    <property type="match status" value="1"/>
</dbReference>
<accession>A0AAW9RH54</accession>
<dbReference type="FunFam" id="3.40.190.290:FF:000001">
    <property type="entry name" value="Transcriptional regulator, LysR family"/>
    <property type="match status" value="1"/>
</dbReference>
<evidence type="ECO:0000313" key="6">
    <source>
        <dbReference type="EMBL" id="MEJ8573012.1"/>
    </source>
</evidence>
<dbReference type="InterPro" id="IPR036388">
    <property type="entry name" value="WH-like_DNA-bd_sf"/>
</dbReference>
<reference evidence="6 7" key="1">
    <citation type="submission" date="2024-02" db="EMBL/GenBank/DDBJ databases">
        <title>Genome analysis and characterization of Microbaculum marinisediminis sp. nov., isolated from marine sediment.</title>
        <authorList>
            <person name="Du Z.-J."/>
            <person name="Ye Y.-Q."/>
            <person name="Zhang Z.-R."/>
            <person name="Yuan S.-M."/>
            <person name="Zhang X.-Y."/>
        </authorList>
    </citation>
    <scope>NUCLEOTIDE SEQUENCE [LARGE SCALE GENOMIC DNA]</scope>
    <source>
        <strain evidence="6 7">SDUM1044001</strain>
    </source>
</reference>
<dbReference type="GO" id="GO:0003700">
    <property type="term" value="F:DNA-binding transcription factor activity"/>
    <property type="evidence" value="ECO:0007669"/>
    <property type="project" value="InterPro"/>
</dbReference>
<dbReference type="AlphaFoldDB" id="A0AAW9RH54"/>
<dbReference type="SUPFAM" id="SSF53850">
    <property type="entry name" value="Periplasmic binding protein-like II"/>
    <property type="match status" value="1"/>
</dbReference>
<comment type="similarity">
    <text evidence="1">Belongs to the LysR transcriptional regulatory family.</text>
</comment>
<gene>
    <name evidence="6" type="ORF">V3328_16090</name>
</gene>
<dbReference type="PROSITE" id="PS50931">
    <property type="entry name" value="HTH_LYSR"/>
    <property type="match status" value="1"/>
</dbReference>
<evidence type="ECO:0000256" key="1">
    <source>
        <dbReference type="ARBA" id="ARBA00009437"/>
    </source>
</evidence>
<keyword evidence="7" id="KW-1185">Reference proteome</keyword>
<dbReference type="PANTHER" id="PTHR30537">
    <property type="entry name" value="HTH-TYPE TRANSCRIPTIONAL REGULATOR"/>
    <property type="match status" value="1"/>
</dbReference>
<evidence type="ECO:0000259" key="5">
    <source>
        <dbReference type="PROSITE" id="PS50931"/>
    </source>
</evidence>
<evidence type="ECO:0000256" key="4">
    <source>
        <dbReference type="ARBA" id="ARBA00023163"/>
    </source>
</evidence>
<dbReference type="RefSeq" id="WP_340330704.1">
    <property type="nucleotide sequence ID" value="NZ_JAZHOF010000006.1"/>
</dbReference>
<dbReference type="Proteomes" id="UP001378188">
    <property type="component" value="Unassembled WGS sequence"/>
</dbReference>
<dbReference type="InterPro" id="IPR058163">
    <property type="entry name" value="LysR-type_TF_proteobact-type"/>
</dbReference>
<protein>
    <submittedName>
        <fullName evidence="6">LysR family transcriptional regulator</fullName>
    </submittedName>
</protein>
<feature type="domain" description="HTH lysR-type" evidence="5">
    <location>
        <begin position="1"/>
        <end position="56"/>
    </location>
</feature>
<comment type="caution">
    <text evidence="6">The sequence shown here is derived from an EMBL/GenBank/DDBJ whole genome shotgun (WGS) entry which is preliminary data.</text>
</comment>
<dbReference type="Gene3D" id="1.10.10.10">
    <property type="entry name" value="Winged helix-like DNA-binding domain superfamily/Winged helix DNA-binding domain"/>
    <property type="match status" value="1"/>
</dbReference>
<dbReference type="Pfam" id="PF03466">
    <property type="entry name" value="LysR_substrate"/>
    <property type="match status" value="1"/>
</dbReference>
<dbReference type="InterPro" id="IPR036390">
    <property type="entry name" value="WH_DNA-bd_sf"/>
</dbReference>
<dbReference type="Gene3D" id="3.40.190.290">
    <property type="match status" value="1"/>
</dbReference>
<evidence type="ECO:0000256" key="3">
    <source>
        <dbReference type="ARBA" id="ARBA00023125"/>
    </source>
</evidence>
<evidence type="ECO:0000256" key="2">
    <source>
        <dbReference type="ARBA" id="ARBA00023015"/>
    </source>
</evidence>
<dbReference type="GO" id="GO:0006351">
    <property type="term" value="P:DNA-templated transcription"/>
    <property type="evidence" value="ECO:0007669"/>
    <property type="project" value="TreeGrafter"/>
</dbReference>
<dbReference type="EMBL" id="JAZHOF010000006">
    <property type="protein sequence ID" value="MEJ8573012.1"/>
    <property type="molecule type" value="Genomic_DNA"/>
</dbReference>
<keyword evidence="2" id="KW-0805">Transcription regulation</keyword>
<name>A0AAW9RH54_9HYPH</name>